<feature type="region of interest" description="Disordered" evidence="6">
    <location>
        <begin position="262"/>
        <end position="453"/>
    </location>
</feature>
<evidence type="ECO:0000256" key="2">
    <source>
        <dbReference type="ARBA" id="ARBA00022490"/>
    </source>
</evidence>
<dbReference type="CDD" id="cd00201">
    <property type="entry name" value="WW"/>
    <property type="match status" value="1"/>
</dbReference>
<dbReference type="PANTHER" id="PTHR18902">
    <property type="entry name" value="NUCLEAR MITOTIC APPARATUS PROTEIN 1-RELATED"/>
    <property type="match status" value="1"/>
</dbReference>
<feature type="region of interest" description="Disordered" evidence="6">
    <location>
        <begin position="945"/>
        <end position="995"/>
    </location>
</feature>
<feature type="compositionally biased region" description="Basic and acidic residues" evidence="6">
    <location>
        <begin position="557"/>
        <end position="568"/>
    </location>
</feature>
<accession>A0ABQ9DX36</accession>
<name>A0ABQ9DX36_9PASS</name>
<evidence type="ECO:0000313" key="9">
    <source>
        <dbReference type="Proteomes" id="UP001145742"/>
    </source>
</evidence>
<dbReference type="PROSITE" id="PS50020">
    <property type="entry name" value="WW_DOMAIN_2"/>
    <property type="match status" value="1"/>
</dbReference>
<feature type="region of interest" description="Disordered" evidence="6">
    <location>
        <begin position="107"/>
        <end position="145"/>
    </location>
</feature>
<comment type="subcellular location">
    <subcellularLocation>
        <location evidence="1">Cytoplasm</location>
    </subcellularLocation>
</comment>
<feature type="compositionally biased region" description="Basic and acidic residues" evidence="6">
    <location>
        <begin position="301"/>
        <end position="313"/>
    </location>
</feature>
<dbReference type="Gene3D" id="3.30.1470.10">
    <property type="entry name" value="Photosystem I PsaD, reaction center subunit II"/>
    <property type="match status" value="1"/>
</dbReference>
<dbReference type="SUPFAM" id="SSF51045">
    <property type="entry name" value="WW domain"/>
    <property type="match status" value="1"/>
</dbReference>
<comment type="caution">
    <text evidence="8">The sequence shown here is derived from an EMBL/GenBank/DDBJ whole genome shotgun (WGS) entry which is preliminary data.</text>
</comment>
<feature type="compositionally biased region" description="Basic and acidic residues" evidence="6">
    <location>
        <begin position="427"/>
        <end position="448"/>
    </location>
</feature>
<evidence type="ECO:0000256" key="4">
    <source>
        <dbReference type="ARBA" id="ARBA00023054"/>
    </source>
</evidence>
<dbReference type="Pfam" id="PF00397">
    <property type="entry name" value="WW"/>
    <property type="match status" value="1"/>
</dbReference>
<protein>
    <submittedName>
        <fullName evidence="8">Centrosomal protein of 164 kDa</fullName>
    </submittedName>
</protein>
<dbReference type="PROSITE" id="PS50096">
    <property type="entry name" value="IQ"/>
    <property type="match status" value="1"/>
</dbReference>
<dbReference type="InterPro" id="IPR001202">
    <property type="entry name" value="WW_dom"/>
</dbReference>
<evidence type="ECO:0000256" key="5">
    <source>
        <dbReference type="SAM" id="Coils"/>
    </source>
</evidence>
<feature type="compositionally biased region" description="Basic and acidic residues" evidence="6">
    <location>
        <begin position="488"/>
        <end position="535"/>
    </location>
</feature>
<feature type="coiled-coil region" evidence="5">
    <location>
        <begin position="1058"/>
        <end position="1109"/>
    </location>
</feature>
<dbReference type="SMART" id="SM00456">
    <property type="entry name" value="WW"/>
    <property type="match status" value="1"/>
</dbReference>
<dbReference type="EMBL" id="WHWB01031955">
    <property type="protein sequence ID" value="KAJ7427412.1"/>
    <property type="molecule type" value="Genomic_DNA"/>
</dbReference>
<dbReference type="InterPro" id="IPR051841">
    <property type="entry name" value="MT-Golgi_org_protein"/>
</dbReference>
<dbReference type="InterPro" id="IPR036020">
    <property type="entry name" value="WW_dom_sf"/>
</dbReference>
<feature type="compositionally biased region" description="Basic and acidic residues" evidence="6">
    <location>
        <begin position="578"/>
        <end position="593"/>
    </location>
</feature>
<gene>
    <name evidence="8" type="primary">CEP164</name>
    <name evidence="8" type="ORF">WISP_07152</name>
</gene>
<feature type="region of interest" description="Disordered" evidence="6">
    <location>
        <begin position="466"/>
        <end position="593"/>
    </location>
</feature>
<dbReference type="Proteomes" id="UP001145742">
    <property type="component" value="Unassembled WGS sequence"/>
</dbReference>
<keyword evidence="9" id="KW-1185">Reference proteome</keyword>
<evidence type="ECO:0000259" key="7">
    <source>
        <dbReference type="PROSITE" id="PS50020"/>
    </source>
</evidence>
<dbReference type="PANTHER" id="PTHR18902:SF27">
    <property type="entry name" value="CENTROSOMAL PROTEIN OF 164 KDA"/>
    <property type="match status" value="1"/>
</dbReference>
<evidence type="ECO:0000313" key="8">
    <source>
        <dbReference type="EMBL" id="KAJ7427412.1"/>
    </source>
</evidence>
<keyword evidence="3" id="KW-0597">Phosphoprotein</keyword>
<sequence length="1487" mass="168065">MAGAVRIGNQLILEEVYNDSYVPDEQEIRNFAPIIGIDPDKESELLWLARECLVAPLPPDWKPCQDTTGDVYYFNFANGQSMWEHPCDEHYRQLVIREREKLLARGALRKEKKEKKEKKQKKEKKEKKKKDKKEKESLKQSLPLGPHLAPIQLPLGTLAPLRGLTASQSIIPRGSLSLDSVVDSDLLTKEGTQLAELCKPTRHTKTLLGLICDEKISSNTTALDKWRNEEEESENESFRGTSGLLKNVYLDVDALGGSLEFEENSEAEQENHSSLLADGADPPGADPQHPGSPVEDAGSLGEKESLKSRHAEEVQESSLDSDAACPPSPVQILPGDADSSLSGQSKEDSGGELAGNEVLDKNDAEVEGDVPAAEELPQSVGERSTAGMDVPSGPGQAGAASLAVEGAEADQMESLDATADTVSCGEKIVDEAREEAAADPKTESRLDAGEELGFQRQLSEEVLDAGALSPVLDSPVCKAQEVGEEEKDQSKASREEEQSKRTKAAERQPEKEIKHQESLNQPKEESLEEITKEVETDLEQEEIHLFQAGEENIQQIQKEEAEKLDQQKENSLGTPEEDLAKATEEEELRVREEEAERLVKLRAKIASETEAEEERMRAEQEATLQKLREEWESQQLMEKESLERKQQLALKEMKLEMEEAQQKEIRELEQEKEQFLNELRERLDREKKKAVEELEEQFASELQQLKSAAGEKHHKVISSLQTQLAEAQRSQEAQLHEDLQRADQKVQQKVYQLKEYERELSELMSEKRQEVERDHERRMERMREEHREALARIKEQYEEEERKRRTELLERLQSETVQLWQSHNTEVKALQAELEGRLTDMKHRHREKERKLQDAENELEIRAKSLQARSEQLLSQEAALASQVRLEESRKEHGSLLESVRQLRKSLEELQDQKAELEAQVDLLQTRSQRLQRRIGELEEAVRSKQETLKELEAEESVESPRKRAELRVEDLRESTQAHSSREPASLASQSHEESDFQFDPVRSYISAEGISLRNAKEFLLRQTRSMKKRHSALKAAKVQWHQDLQKAQEAVQDPQSSQLLEGMRQNLEEEAKHLDKMKSAMQKGQVLLQKKEEKLSQLESSLLEELSDEDTLKSAACKKVVTFDLSDSEDTDTSIGELCQPKIDVRTDLCSIPQLDKIQHLRDSLQCITSELNGVLGALDSLSRHHTPLFTSTARDGIPLSTYSSLAGLRAGSSLGDPPRVSSTDRWAWSSGVNPSLSISGRSVDNILAEKWHRYFPAGISSLSGNSKPLDNKLGYVSADEKIRQFQHSQFHEPRKMSIEGMIESNKKWLKSFRKDSKAYPLPGSGLCVPPPCSRQEEMAGGGTFQSLAVWTSPCSAPRAVPSQHRGSPLDTLAMLGTLMTALFFVVRAVRQLGTNLFREEPLPYLVYQPLPWQVQCVSQSRRTSRDSERGRSSRHNSIYSLSGEKGDVTPDASKESKFISDPSERAAITIQTHFRRYQQQKQEKK</sequence>
<reference evidence="8" key="1">
    <citation type="submission" date="2019-10" db="EMBL/GenBank/DDBJ databases">
        <authorList>
            <person name="Soares A.E.R."/>
            <person name="Aleixo A."/>
            <person name="Schneider P."/>
            <person name="Miyaki C.Y."/>
            <person name="Schneider M.P."/>
            <person name="Mello C."/>
            <person name="Vasconcelos A.T.R."/>
        </authorList>
    </citation>
    <scope>NUCLEOTIDE SEQUENCE</scope>
    <source>
        <tissue evidence="8">Muscle</tissue>
    </source>
</reference>
<feature type="compositionally biased region" description="Basic residues" evidence="6">
    <location>
        <begin position="112"/>
        <end position="132"/>
    </location>
</feature>
<feature type="compositionally biased region" description="Basic and acidic residues" evidence="6">
    <location>
        <begin position="959"/>
        <end position="982"/>
    </location>
</feature>
<feature type="region of interest" description="Disordered" evidence="6">
    <location>
        <begin position="1423"/>
        <end position="1467"/>
    </location>
</feature>
<organism evidence="8 9">
    <name type="scientific">Willisornis vidua</name>
    <name type="common">Xingu scale-backed antbird</name>
    <dbReference type="NCBI Taxonomy" id="1566151"/>
    <lineage>
        <taxon>Eukaryota</taxon>
        <taxon>Metazoa</taxon>
        <taxon>Chordata</taxon>
        <taxon>Craniata</taxon>
        <taxon>Vertebrata</taxon>
        <taxon>Euteleostomi</taxon>
        <taxon>Archelosauria</taxon>
        <taxon>Archosauria</taxon>
        <taxon>Dinosauria</taxon>
        <taxon>Saurischia</taxon>
        <taxon>Theropoda</taxon>
        <taxon>Coelurosauria</taxon>
        <taxon>Aves</taxon>
        <taxon>Neognathae</taxon>
        <taxon>Neoaves</taxon>
        <taxon>Telluraves</taxon>
        <taxon>Australaves</taxon>
        <taxon>Passeriformes</taxon>
        <taxon>Thamnophilidae</taxon>
        <taxon>Willisornis</taxon>
    </lineage>
</organism>
<evidence type="ECO:0000256" key="1">
    <source>
        <dbReference type="ARBA" id="ARBA00004496"/>
    </source>
</evidence>
<keyword evidence="2" id="KW-0963">Cytoplasm</keyword>
<keyword evidence="4 5" id="KW-0175">Coiled coil</keyword>
<feature type="compositionally biased region" description="Basic and acidic residues" evidence="6">
    <location>
        <begin position="1446"/>
        <end position="1466"/>
    </location>
</feature>
<proteinExistence type="predicted"/>
<feature type="domain" description="WW" evidence="7">
    <location>
        <begin position="55"/>
        <end position="88"/>
    </location>
</feature>
<evidence type="ECO:0000256" key="3">
    <source>
        <dbReference type="ARBA" id="ARBA00022553"/>
    </source>
</evidence>
<evidence type="ECO:0000256" key="6">
    <source>
        <dbReference type="SAM" id="MobiDB-lite"/>
    </source>
</evidence>